<dbReference type="Proteomes" id="UP000095286">
    <property type="component" value="Unplaced"/>
</dbReference>
<organism evidence="1 2">
    <name type="scientific">Rhabditophanes sp. KR3021</name>
    <dbReference type="NCBI Taxonomy" id="114890"/>
    <lineage>
        <taxon>Eukaryota</taxon>
        <taxon>Metazoa</taxon>
        <taxon>Ecdysozoa</taxon>
        <taxon>Nematoda</taxon>
        <taxon>Chromadorea</taxon>
        <taxon>Rhabditida</taxon>
        <taxon>Tylenchina</taxon>
        <taxon>Panagrolaimomorpha</taxon>
        <taxon>Strongyloidoidea</taxon>
        <taxon>Alloionematidae</taxon>
        <taxon>Rhabditophanes</taxon>
    </lineage>
</organism>
<protein>
    <submittedName>
        <fullName evidence="2">DDE_Tnp_1_7 domain-containing protein</fullName>
    </submittedName>
</protein>
<name>A0AC35U3S4_9BILA</name>
<proteinExistence type="predicted"/>
<accession>A0AC35U3S4</accession>
<evidence type="ECO:0000313" key="2">
    <source>
        <dbReference type="WBParaSite" id="RSKR_0000723000.1"/>
    </source>
</evidence>
<reference evidence="2" key="1">
    <citation type="submission" date="2016-11" db="UniProtKB">
        <authorList>
            <consortium name="WormBaseParasite"/>
        </authorList>
    </citation>
    <scope>IDENTIFICATION</scope>
    <source>
        <strain evidence="2">KR3021</strain>
    </source>
</reference>
<evidence type="ECO:0000313" key="1">
    <source>
        <dbReference type="Proteomes" id="UP000095286"/>
    </source>
</evidence>
<sequence length="401" mass="45676">MEDAVDEIRQSKVCEKIDNESEKGAKPIEEDAVIDDIAGTPEIDHIIEAETSITDLDGSSIQTVPNNNAPIKKSLVKREVTKENNNGTGSVLRRLSNASEVLLNETILAKIKGPMSESWMGKAQKKVVAFEKPIEKSVLKSTETATEIITVKAVEKPKRKVHKYNIRNVYIPSVPQISLFESNPSEWILMQKQVVQHKALYMLMEWIIHTVNFNNAKKLALPYPRRFLISSDFINLLKSGQILQRLANKLKANSILDAPANEKMSEFKKSTRLIRCFSEFAYQKCDIPLDVLFSLEDFDSKEDNGYSKIFGTIVMVAMQDECKFGKCWGFNSRWFEKMKLNKFENNDYTYVVMLSCDYLAKRLVNKSRIVKKAIEETNFSCQTKSGQNKAPLAKGENFDYL</sequence>
<dbReference type="WBParaSite" id="RSKR_0000723000.1">
    <property type="protein sequence ID" value="RSKR_0000723000.1"/>
    <property type="gene ID" value="RSKR_0000723000"/>
</dbReference>